<dbReference type="InterPro" id="IPR017853">
    <property type="entry name" value="GH"/>
</dbReference>
<name>A0A0P1BKD3_9BASI</name>
<accession>A0A0P1BKD3</accession>
<dbReference type="Gene3D" id="3.20.20.300">
    <property type="entry name" value="Glycoside hydrolase, family 3, N-terminal domain"/>
    <property type="match status" value="1"/>
</dbReference>
<dbReference type="SMART" id="SM01217">
    <property type="entry name" value="Fn3_like"/>
    <property type="match status" value="1"/>
</dbReference>
<dbReference type="Gene3D" id="3.40.50.1700">
    <property type="entry name" value="Glycoside hydrolase family 3 C-terminal domain"/>
    <property type="match status" value="1"/>
</dbReference>
<organism evidence="9 10">
    <name type="scientific">Ceraceosorus bombacis</name>
    <dbReference type="NCBI Taxonomy" id="401625"/>
    <lineage>
        <taxon>Eukaryota</taxon>
        <taxon>Fungi</taxon>
        <taxon>Dikarya</taxon>
        <taxon>Basidiomycota</taxon>
        <taxon>Ustilaginomycotina</taxon>
        <taxon>Exobasidiomycetes</taxon>
        <taxon>Ceraceosorales</taxon>
        <taxon>Ceraceosoraceae</taxon>
        <taxon>Ceraceosorus</taxon>
    </lineage>
</organism>
<dbReference type="SUPFAM" id="SSF52279">
    <property type="entry name" value="Beta-D-glucan exohydrolase, C-terminal domain"/>
    <property type="match status" value="1"/>
</dbReference>
<dbReference type="EMBL" id="CCYA01000318">
    <property type="protein sequence ID" value="CEH16654.1"/>
    <property type="molecule type" value="Genomic_DNA"/>
</dbReference>
<evidence type="ECO:0000259" key="8">
    <source>
        <dbReference type="SMART" id="SM01217"/>
    </source>
</evidence>
<dbReference type="EC" id="3.2.1.21" evidence="3 7"/>
<dbReference type="GO" id="GO:0008422">
    <property type="term" value="F:beta-glucosidase activity"/>
    <property type="evidence" value="ECO:0007669"/>
    <property type="project" value="UniProtKB-EC"/>
</dbReference>
<evidence type="ECO:0000256" key="6">
    <source>
        <dbReference type="ARBA" id="ARBA00023295"/>
    </source>
</evidence>
<comment type="pathway">
    <text evidence="7">Glycan metabolism; cellulose degradation.</text>
</comment>
<dbReference type="InterPro" id="IPR001764">
    <property type="entry name" value="Glyco_hydro_3_N"/>
</dbReference>
<dbReference type="STRING" id="401625.A0A0P1BKD3"/>
<dbReference type="InterPro" id="IPR019800">
    <property type="entry name" value="Glyco_hydro_3_AS"/>
</dbReference>
<sequence>MTPQAFGKKVHVDPERMLGQLNLEEKISLLAGADLWRTTPVPRVGLPYLKMTDGPNGARGGGDFNNSVPAALFPSPSCLGATFDVQLAEAMGRGIALDSRSKQCHVSLAPTVGGMHRDPRGGRSFESYSESPTLAGSIGAAWIVGCQQEGVAATPKHFVGNEAETDRRNNSSMIDDSTLREVYLAPFQRIMRDVARAAKRRGNIAADPFGGQPACIMTAYNRLNLVSASEHRVTLQQILRKEWGWKGMIMSDWFALHAHALQTTDIEMPGPSQFRKSDDVKRLLQSSEVTQQDIDARVLPILRLLKSVSPLGFCERPEDEEEHSAQDKTIAESIRQIAREGAVLLKNDDELLPLSLASPPKRIALIGHPVKEAIQSGGGSANLTPQYKTDPFAAVRRLLDSSEGGKETELTYHPGVPIYNFPPPPTPSHIIHGVQLQWFNRRHVTSSAPIATTLHDALGIDLWWPPRPDGLPSNGWLISDAADAARDADVAIVFTATGKEWESEGFDRPGIALPRRQTDMVTAVRKAQEKTVLINITGAAVELPMLEGKDAVKAAVQTWFGGQESGNAIADILFGLGSAPASGRLPSTWPRKISDHPSWSADGSTFPGTRRGDDGLCTDYKEGRLMGAAGYAARGFAPAFWFGHGLGGYTTFETSIEDISGELSEHADGVLSLKVKVTNTGKRDGKEVVLLFVSPPKAAIRGTDRPAQSLAAFQIVRVSAGQTKVASLNIEQEAVSFWDPEASKQGCWRVTPGQYELRLARSADPGPDALIESKAFEYELRLARSADPGPDALIESKAFEVKKGWTWDGIGHV</sequence>
<dbReference type="Gene3D" id="2.60.40.10">
    <property type="entry name" value="Immunoglobulins"/>
    <property type="match status" value="1"/>
</dbReference>
<dbReference type="OrthoDB" id="47059at2759"/>
<dbReference type="Pfam" id="PF01915">
    <property type="entry name" value="Glyco_hydro_3_C"/>
    <property type="match status" value="1"/>
</dbReference>
<dbReference type="PANTHER" id="PTHR42715">
    <property type="entry name" value="BETA-GLUCOSIDASE"/>
    <property type="match status" value="1"/>
</dbReference>
<keyword evidence="5 7" id="KW-0119">Carbohydrate metabolism</keyword>
<feature type="domain" description="Fibronectin type III-like" evidence="8">
    <location>
        <begin position="687"/>
        <end position="763"/>
    </location>
</feature>
<dbReference type="UniPathway" id="UPA00696"/>
<dbReference type="Proteomes" id="UP000054845">
    <property type="component" value="Unassembled WGS sequence"/>
</dbReference>
<comment type="catalytic activity">
    <reaction evidence="1 7">
        <text>Hydrolysis of terminal, non-reducing beta-D-glucosyl residues with release of beta-D-glucose.</text>
        <dbReference type="EC" id="3.2.1.21"/>
    </reaction>
</comment>
<evidence type="ECO:0000256" key="7">
    <source>
        <dbReference type="RuleBase" id="RU361161"/>
    </source>
</evidence>
<comment type="similarity">
    <text evidence="2 7">Belongs to the glycosyl hydrolase 3 family.</text>
</comment>
<evidence type="ECO:0000256" key="5">
    <source>
        <dbReference type="ARBA" id="ARBA00023277"/>
    </source>
</evidence>
<evidence type="ECO:0000256" key="1">
    <source>
        <dbReference type="ARBA" id="ARBA00000448"/>
    </source>
</evidence>
<protein>
    <recommendedName>
        <fullName evidence="3 7">beta-glucosidase</fullName>
        <ecNumber evidence="3 7">3.2.1.21</ecNumber>
    </recommendedName>
</protein>
<keyword evidence="10" id="KW-1185">Reference proteome</keyword>
<dbReference type="Pfam" id="PF14310">
    <property type="entry name" value="Fn3-like"/>
    <property type="match status" value="1"/>
</dbReference>
<keyword evidence="4 7" id="KW-0378">Hydrolase</keyword>
<dbReference type="InterPro" id="IPR036881">
    <property type="entry name" value="Glyco_hydro_3_C_sf"/>
</dbReference>
<dbReference type="PANTHER" id="PTHR42715:SF10">
    <property type="entry name" value="BETA-GLUCOSIDASE"/>
    <property type="match status" value="1"/>
</dbReference>
<dbReference type="InterPro" id="IPR050288">
    <property type="entry name" value="Cellulose_deg_GH3"/>
</dbReference>
<keyword evidence="6 7" id="KW-0326">Glycosidase</keyword>
<keyword evidence="7" id="KW-0624">Polysaccharide degradation</keyword>
<evidence type="ECO:0000313" key="9">
    <source>
        <dbReference type="EMBL" id="CEH16654.1"/>
    </source>
</evidence>
<dbReference type="GO" id="GO:0030245">
    <property type="term" value="P:cellulose catabolic process"/>
    <property type="evidence" value="ECO:0007669"/>
    <property type="project" value="UniProtKB-UniPathway"/>
</dbReference>
<dbReference type="InterPro" id="IPR002772">
    <property type="entry name" value="Glyco_hydro_3_C"/>
</dbReference>
<dbReference type="InterPro" id="IPR013783">
    <property type="entry name" value="Ig-like_fold"/>
</dbReference>
<dbReference type="PRINTS" id="PR00133">
    <property type="entry name" value="GLHYDRLASE3"/>
</dbReference>
<evidence type="ECO:0000256" key="2">
    <source>
        <dbReference type="ARBA" id="ARBA00005336"/>
    </source>
</evidence>
<reference evidence="10" key="1">
    <citation type="submission" date="2014-09" db="EMBL/GenBank/DDBJ databases">
        <authorList>
            <person name="Sharma Rahul"/>
            <person name="Thines Marco"/>
        </authorList>
    </citation>
    <scope>NUCLEOTIDE SEQUENCE [LARGE SCALE GENOMIC DNA]</scope>
</reference>
<dbReference type="AlphaFoldDB" id="A0A0P1BKD3"/>
<evidence type="ECO:0000256" key="3">
    <source>
        <dbReference type="ARBA" id="ARBA00012744"/>
    </source>
</evidence>
<proteinExistence type="inferred from homology"/>
<evidence type="ECO:0000313" key="10">
    <source>
        <dbReference type="Proteomes" id="UP000054845"/>
    </source>
</evidence>
<dbReference type="InterPro" id="IPR026891">
    <property type="entry name" value="Fn3-like"/>
</dbReference>
<evidence type="ECO:0000256" key="4">
    <source>
        <dbReference type="ARBA" id="ARBA00022801"/>
    </source>
</evidence>
<dbReference type="Pfam" id="PF00933">
    <property type="entry name" value="Glyco_hydro_3"/>
    <property type="match status" value="1"/>
</dbReference>
<dbReference type="InterPro" id="IPR036962">
    <property type="entry name" value="Glyco_hydro_3_N_sf"/>
</dbReference>
<dbReference type="SUPFAM" id="SSF51445">
    <property type="entry name" value="(Trans)glycosidases"/>
    <property type="match status" value="1"/>
</dbReference>
<dbReference type="PROSITE" id="PS00775">
    <property type="entry name" value="GLYCOSYL_HYDROL_F3"/>
    <property type="match status" value="1"/>
</dbReference>